<feature type="chain" id="PRO_5038612312" description="Lipoprotein" evidence="1">
    <location>
        <begin position="27"/>
        <end position="241"/>
    </location>
</feature>
<keyword evidence="3" id="KW-1185">Reference proteome</keyword>
<sequence length="241" mass="25974">MTSRTLRSLTALGTAAALAFSLSACGQNSSKSVADSSPKDLAASFEKLTPDQVAKALKKTKYDGKKLNKLAKAESGDPQLKTLKKQLRQYMDQATKSVKPEKCADFTSSVANADFDYVVQVQDLPTATLEVIKYKGKDVDTEEPIKRTEKLAKDCSDITVNFAGKEGKIHTDFEELKIPGANAADWQKATITGGTRTQESVSGRAATGPVQIIIDSPNAKQKDKLLATFKEAVTNIAEEAK</sequence>
<dbReference type="EMBL" id="PKKO01000001">
    <property type="protein sequence ID" value="PKY73029.1"/>
    <property type="molecule type" value="Genomic_DNA"/>
</dbReference>
<dbReference type="GeneID" id="35865830"/>
<comment type="caution">
    <text evidence="2">The sequence shown here is derived from an EMBL/GenBank/DDBJ whole genome shotgun (WGS) entry which is preliminary data.</text>
</comment>
<evidence type="ECO:0008006" key="4">
    <source>
        <dbReference type="Google" id="ProtNLM"/>
    </source>
</evidence>
<organism evidence="2 3">
    <name type="scientific">Winkia neuii</name>
    <dbReference type="NCBI Taxonomy" id="33007"/>
    <lineage>
        <taxon>Bacteria</taxon>
        <taxon>Bacillati</taxon>
        <taxon>Actinomycetota</taxon>
        <taxon>Actinomycetes</taxon>
        <taxon>Actinomycetales</taxon>
        <taxon>Actinomycetaceae</taxon>
        <taxon>Winkia</taxon>
    </lineage>
</organism>
<feature type="signal peptide" evidence="1">
    <location>
        <begin position="1"/>
        <end position="26"/>
    </location>
</feature>
<protein>
    <recommendedName>
        <fullName evidence="4">Lipoprotein</fullName>
    </recommendedName>
</protein>
<dbReference type="PROSITE" id="PS51257">
    <property type="entry name" value="PROKAR_LIPOPROTEIN"/>
    <property type="match status" value="1"/>
</dbReference>
<evidence type="ECO:0000256" key="1">
    <source>
        <dbReference type="SAM" id="SignalP"/>
    </source>
</evidence>
<evidence type="ECO:0000313" key="3">
    <source>
        <dbReference type="Proteomes" id="UP000235122"/>
    </source>
</evidence>
<keyword evidence="1" id="KW-0732">Signal</keyword>
<name>A0A2I1IPI4_9ACTO</name>
<proteinExistence type="predicted"/>
<dbReference type="Proteomes" id="UP000235122">
    <property type="component" value="Unassembled WGS sequence"/>
</dbReference>
<reference evidence="2 3" key="1">
    <citation type="submission" date="2017-12" db="EMBL/GenBank/DDBJ databases">
        <title>Phylogenetic diversity of female urinary microbiome.</title>
        <authorList>
            <person name="Thomas-White K."/>
            <person name="Wolfe A.J."/>
        </authorList>
    </citation>
    <scope>NUCLEOTIDE SEQUENCE [LARGE SCALE GENOMIC DNA]</scope>
    <source>
        <strain evidence="2 3">UMB0402</strain>
    </source>
</reference>
<dbReference type="RefSeq" id="WP_024332375.1">
    <property type="nucleotide sequence ID" value="NZ_JASOXK010000015.1"/>
</dbReference>
<accession>A0A2I1IPI4</accession>
<evidence type="ECO:0000313" key="2">
    <source>
        <dbReference type="EMBL" id="PKY73029.1"/>
    </source>
</evidence>
<gene>
    <name evidence="2" type="ORF">CYJ19_00075</name>
</gene>
<dbReference type="AlphaFoldDB" id="A0A2I1IPI4"/>